<comment type="caution">
    <text evidence="1">The sequence shown here is derived from an EMBL/GenBank/DDBJ whole genome shotgun (WGS) entry which is preliminary data.</text>
</comment>
<keyword evidence="2" id="KW-1185">Reference proteome</keyword>
<dbReference type="SUPFAM" id="SSF51197">
    <property type="entry name" value="Clavaminate synthase-like"/>
    <property type="match status" value="1"/>
</dbReference>
<dbReference type="GO" id="GO:0016706">
    <property type="term" value="F:2-oxoglutarate-dependent dioxygenase activity"/>
    <property type="evidence" value="ECO:0007669"/>
    <property type="project" value="UniProtKB-ARBA"/>
</dbReference>
<gene>
    <name evidence="1" type="ORF">HGH92_25255</name>
</gene>
<dbReference type="RefSeq" id="WP_168873586.1">
    <property type="nucleotide sequence ID" value="NZ_JABAIA010000003.1"/>
</dbReference>
<keyword evidence="1" id="KW-0223">Dioxygenase</keyword>
<dbReference type="EMBL" id="JABAIA010000003">
    <property type="protein sequence ID" value="NLR67637.1"/>
    <property type="molecule type" value="Genomic_DNA"/>
</dbReference>
<dbReference type="InterPro" id="IPR008775">
    <property type="entry name" value="Phytyl_CoA_dOase-like"/>
</dbReference>
<dbReference type="Proteomes" id="UP000570474">
    <property type="component" value="Unassembled WGS sequence"/>
</dbReference>
<organism evidence="1 2">
    <name type="scientific">Chitinophaga varians</name>
    <dbReference type="NCBI Taxonomy" id="2202339"/>
    <lineage>
        <taxon>Bacteria</taxon>
        <taxon>Pseudomonadati</taxon>
        <taxon>Bacteroidota</taxon>
        <taxon>Chitinophagia</taxon>
        <taxon>Chitinophagales</taxon>
        <taxon>Chitinophagaceae</taxon>
        <taxon>Chitinophaga</taxon>
    </lineage>
</organism>
<evidence type="ECO:0000313" key="2">
    <source>
        <dbReference type="Proteomes" id="UP000570474"/>
    </source>
</evidence>
<dbReference type="AlphaFoldDB" id="A0A847S453"/>
<reference evidence="1 2" key="1">
    <citation type="submission" date="2020-04" db="EMBL/GenBank/DDBJ databases">
        <authorList>
            <person name="Yin C."/>
        </authorList>
    </citation>
    <scope>NUCLEOTIDE SEQUENCE [LARGE SCALE GENOMIC DNA]</scope>
    <source>
        <strain evidence="1 2">Ae27</strain>
    </source>
</reference>
<accession>A0A847S453</accession>
<protein>
    <submittedName>
        <fullName evidence="1">Phytanoyl-CoA dioxygenase family protein</fullName>
    </submittedName>
</protein>
<proteinExistence type="predicted"/>
<evidence type="ECO:0000313" key="1">
    <source>
        <dbReference type="EMBL" id="NLR67637.1"/>
    </source>
</evidence>
<sequence length="258" mass="28733">MEEVFNATQIKQFIEKGFVRIDDAFSTALAAEVRDILWNDLGVGPDPSAWKQPVIRLGMYSQPPFVQSANTPVLHTAFDQLVGKDRWLPCRSMGTFPVRFPSVEDPGDTGWHVDASFGDNPVNYLEWRVNWHSRNRGLLMLFLYSDIGEDDAPTRLRVGSHLDIARLLQPAGEQGMTVLEIAAQLPSLPPREEIIAVGNAGTVYLCHPFLVHAAQAHRGKTPRFLAQPPLLLKDRLMKTERACPCSPVEEAIRLALGS</sequence>
<keyword evidence="1" id="KW-0560">Oxidoreductase</keyword>
<dbReference type="Pfam" id="PF05721">
    <property type="entry name" value="PhyH"/>
    <property type="match status" value="1"/>
</dbReference>
<name>A0A847S453_9BACT</name>
<dbReference type="Gene3D" id="2.60.120.620">
    <property type="entry name" value="q2cbj1_9rhob like domain"/>
    <property type="match status" value="1"/>
</dbReference>